<dbReference type="OrthoDB" id="9807606at2"/>
<dbReference type="GO" id="GO:0003824">
    <property type="term" value="F:catalytic activity"/>
    <property type="evidence" value="ECO:0007669"/>
    <property type="project" value="InterPro"/>
</dbReference>
<organism evidence="3 4">
    <name type="scientific">Marinomonas balearica</name>
    <dbReference type="NCBI Taxonomy" id="491947"/>
    <lineage>
        <taxon>Bacteria</taxon>
        <taxon>Pseudomonadati</taxon>
        <taxon>Pseudomonadota</taxon>
        <taxon>Gammaproteobacteria</taxon>
        <taxon>Oceanospirillales</taxon>
        <taxon>Oceanospirillaceae</taxon>
        <taxon>Marinomonas</taxon>
    </lineage>
</organism>
<dbReference type="CDD" id="cd06558">
    <property type="entry name" value="crotonase-like"/>
    <property type="match status" value="1"/>
</dbReference>
<evidence type="ECO:0000313" key="4">
    <source>
        <dbReference type="Proteomes" id="UP000294656"/>
    </source>
</evidence>
<dbReference type="Pfam" id="PF00378">
    <property type="entry name" value="ECH_1"/>
    <property type="match status" value="1"/>
</dbReference>
<dbReference type="AlphaFoldDB" id="A0A4R6MGZ6"/>
<evidence type="ECO:0000256" key="2">
    <source>
        <dbReference type="RuleBase" id="RU003707"/>
    </source>
</evidence>
<dbReference type="RefSeq" id="WP_133501915.1">
    <property type="nucleotide sequence ID" value="NZ_SNXC01000002.1"/>
</dbReference>
<evidence type="ECO:0000256" key="1">
    <source>
        <dbReference type="ARBA" id="ARBA00005254"/>
    </source>
</evidence>
<dbReference type="GO" id="GO:0006635">
    <property type="term" value="P:fatty acid beta-oxidation"/>
    <property type="evidence" value="ECO:0007669"/>
    <property type="project" value="TreeGrafter"/>
</dbReference>
<comment type="caution">
    <text evidence="3">The sequence shown here is derived from an EMBL/GenBank/DDBJ whole genome shotgun (WGS) entry which is preliminary data.</text>
</comment>
<dbReference type="InterPro" id="IPR018376">
    <property type="entry name" value="Enoyl-CoA_hyd/isom_CS"/>
</dbReference>
<dbReference type="InterPro" id="IPR001753">
    <property type="entry name" value="Enoyl-CoA_hydra/iso"/>
</dbReference>
<dbReference type="Proteomes" id="UP000294656">
    <property type="component" value="Unassembled WGS sequence"/>
</dbReference>
<gene>
    <name evidence="3" type="ORF">DFP79_0099</name>
</gene>
<accession>A0A4R6MGZ6</accession>
<proteinExistence type="inferred from homology"/>
<reference evidence="3 4" key="1">
    <citation type="submission" date="2019-03" db="EMBL/GenBank/DDBJ databases">
        <title>Genomic Encyclopedia of Type Strains, Phase III (KMG-III): the genomes of soil and plant-associated and newly described type strains.</title>
        <authorList>
            <person name="Whitman W."/>
        </authorList>
    </citation>
    <scope>NUCLEOTIDE SEQUENCE [LARGE SCALE GENOMIC DNA]</scope>
    <source>
        <strain evidence="3 4">CECT 7378</strain>
    </source>
</reference>
<comment type="similarity">
    <text evidence="1 2">Belongs to the enoyl-CoA hydratase/isomerase family.</text>
</comment>
<dbReference type="NCBIfam" id="NF005073">
    <property type="entry name" value="PRK06495.1"/>
    <property type="match status" value="1"/>
</dbReference>
<dbReference type="Gene3D" id="3.90.226.10">
    <property type="entry name" value="2-enoyl-CoA Hydratase, Chain A, domain 1"/>
    <property type="match status" value="1"/>
</dbReference>
<dbReference type="PROSITE" id="PS00166">
    <property type="entry name" value="ENOYL_COA_HYDRATASE"/>
    <property type="match status" value="1"/>
</dbReference>
<dbReference type="PANTHER" id="PTHR11941:SF54">
    <property type="entry name" value="ENOYL-COA HYDRATASE, MITOCHONDRIAL"/>
    <property type="match status" value="1"/>
</dbReference>
<dbReference type="InterPro" id="IPR029045">
    <property type="entry name" value="ClpP/crotonase-like_dom_sf"/>
</dbReference>
<name>A0A4R6MGZ6_9GAMM</name>
<dbReference type="PANTHER" id="PTHR11941">
    <property type="entry name" value="ENOYL-COA HYDRATASE-RELATED"/>
    <property type="match status" value="1"/>
</dbReference>
<dbReference type="SUPFAM" id="SSF52096">
    <property type="entry name" value="ClpP/crotonase"/>
    <property type="match status" value="1"/>
</dbReference>
<protein>
    <submittedName>
        <fullName evidence="3">Short chain enoyl-CoA hydratase</fullName>
    </submittedName>
</protein>
<sequence>MVNCFTVTVDNYVAIVEINRPPVNAQNNEFRTEITTVFDQLGDQEDVRAIILTGAGKTFSAGADLKERPANEAGAYALHNRRVRASFDCVFECKKPVIAAVNGAAIGAGCVLALCCDIIVTADTAFLSMTEVNVGLAGGVSHVRRHFGESNARLMIMTAQRVSGPELVQKNVASHSVPLAELMPLAKNIAEEIASKSPSAVRAAKKSFLTTENLPLHEGYLFEQSQTEILSASKDTKEALAAFKEKRKPLFN</sequence>
<keyword evidence="4" id="KW-1185">Reference proteome</keyword>
<evidence type="ECO:0000313" key="3">
    <source>
        <dbReference type="EMBL" id="TDP01198.1"/>
    </source>
</evidence>
<dbReference type="EMBL" id="SNXC01000002">
    <property type="protein sequence ID" value="TDP01198.1"/>
    <property type="molecule type" value="Genomic_DNA"/>
</dbReference>